<proteinExistence type="predicted"/>
<sequence length="104" mass="11594">ALLPFPDLPVVDFLETLLSAEVITLSEILDTFAAKLEISHRDTAYPRHAISRMVRGMMLLLMRHAVLFGEKVADKRGRETTFYAVDAVAVIMRTHIPQAVSSLS</sequence>
<reference evidence="1 2" key="1">
    <citation type="journal article" date="2018" name="PLoS ONE">
        <title>The draft genome of Kipferlia bialata reveals reductive genome evolution in fornicate parasites.</title>
        <authorList>
            <person name="Tanifuji G."/>
            <person name="Takabayashi S."/>
            <person name="Kume K."/>
            <person name="Takagi M."/>
            <person name="Nakayama T."/>
            <person name="Kamikawa R."/>
            <person name="Inagaki Y."/>
            <person name="Hashimoto T."/>
        </authorList>
    </citation>
    <scope>NUCLEOTIDE SEQUENCE [LARGE SCALE GENOMIC DNA]</scope>
    <source>
        <strain evidence="1">NY0173</strain>
    </source>
</reference>
<keyword evidence="2" id="KW-1185">Reference proteome</keyword>
<feature type="non-terminal residue" evidence="1">
    <location>
        <position position="1"/>
    </location>
</feature>
<evidence type="ECO:0000313" key="1">
    <source>
        <dbReference type="EMBL" id="GIQ91471.1"/>
    </source>
</evidence>
<comment type="caution">
    <text evidence="1">The sequence shown here is derived from an EMBL/GenBank/DDBJ whole genome shotgun (WGS) entry which is preliminary data.</text>
</comment>
<protein>
    <submittedName>
        <fullName evidence="1">Uncharacterized protein</fullName>
    </submittedName>
</protein>
<dbReference type="Proteomes" id="UP000265618">
    <property type="component" value="Unassembled WGS sequence"/>
</dbReference>
<organism evidence="1 2">
    <name type="scientific">Kipferlia bialata</name>
    <dbReference type="NCBI Taxonomy" id="797122"/>
    <lineage>
        <taxon>Eukaryota</taxon>
        <taxon>Metamonada</taxon>
        <taxon>Carpediemonas-like organisms</taxon>
        <taxon>Kipferlia</taxon>
    </lineage>
</organism>
<dbReference type="EMBL" id="BDIP01007776">
    <property type="protein sequence ID" value="GIQ91471.1"/>
    <property type="molecule type" value="Genomic_DNA"/>
</dbReference>
<accession>A0A9K3D9M0</accession>
<evidence type="ECO:0000313" key="2">
    <source>
        <dbReference type="Proteomes" id="UP000265618"/>
    </source>
</evidence>
<name>A0A9K3D9M0_9EUKA</name>
<dbReference type="AlphaFoldDB" id="A0A9K3D9M0"/>
<gene>
    <name evidence="1" type="ORF">KIPB_014741</name>
</gene>
<feature type="non-terminal residue" evidence="1">
    <location>
        <position position="104"/>
    </location>
</feature>